<protein>
    <recommendedName>
        <fullName evidence="2">DNA-directed DNA polymerase</fullName>
        <ecNumber evidence="2">2.7.7.7</ecNumber>
    </recommendedName>
</protein>
<keyword evidence="6" id="KW-0239">DNA-directed DNA polymerase</keyword>
<evidence type="ECO:0000313" key="10">
    <source>
        <dbReference type="EMBL" id="KAK8883139.1"/>
    </source>
</evidence>
<keyword evidence="7" id="KW-0238">DNA-binding</keyword>
<keyword evidence="4" id="KW-0548">Nucleotidyltransferase</keyword>
<comment type="similarity">
    <text evidence="1">Belongs to the DNA polymerase type-B family.</text>
</comment>
<sequence>MDKKTTIIDKKTGKSKEIREKHLTFRNSYSIIPAPLKDFANMFKLTTHKEIISYKIYTKENIKRKMIPFSEFYDQYVVENKDKLRDEELEENCKQLIINAKFAKAYNDGDVPCIDIMQYAKFYRKKDCMTLMDGMNKFNDDLTEVFKETGKTWVAMSIMDGIPKGAPQIIPDNCTTDQLMSYDAFFAEVNITKLVPQSVKPYRFGHKYKRNEQKSKILCNEKVEHYYIDKITLMDLMEFYDVEYELIRGYFFNEGFNNKINEFIKTLFDLRLKYKNEGNALQQTIKLLLNSIYGKSILKLMTEETKVIDKNKLTSYVYRNYN</sequence>
<reference evidence="10 11" key="1">
    <citation type="submission" date="2024-04" db="EMBL/GenBank/DDBJ databases">
        <title>Tritrichomonas musculus Genome.</title>
        <authorList>
            <person name="Alves-Ferreira E."/>
            <person name="Grigg M."/>
            <person name="Lorenzi H."/>
            <person name="Galac M."/>
        </authorList>
    </citation>
    <scope>NUCLEOTIDE SEQUENCE [LARGE SCALE GENOMIC DNA]</scope>
    <source>
        <strain evidence="10 11">EAF2021</strain>
    </source>
</reference>
<evidence type="ECO:0000256" key="6">
    <source>
        <dbReference type="ARBA" id="ARBA00022932"/>
    </source>
</evidence>
<organism evidence="10 11">
    <name type="scientific">Tritrichomonas musculus</name>
    <dbReference type="NCBI Taxonomy" id="1915356"/>
    <lineage>
        <taxon>Eukaryota</taxon>
        <taxon>Metamonada</taxon>
        <taxon>Parabasalia</taxon>
        <taxon>Tritrichomonadida</taxon>
        <taxon>Tritrichomonadidae</taxon>
        <taxon>Tritrichomonas</taxon>
    </lineage>
</organism>
<evidence type="ECO:0000313" key="11">
    <source>
        <dbReference type="Proteomes" id="UP001470230"/>
    </source>
</evidence>
<comment type="caution">
    <text evidence="10">The sequence shown here is derived from an EMBL/GenBank/DDBJ whole genome shotgun (WGS) entry which is preliminary data.</text>
</comment>
<dbReference type="SUPFAM" id="SSF53098">
    <property type="entry name" value="Ribonuclease H-like"/>
    <property type="match status" value="1"/>
</dbReference>
<evidence type="ECO:0000256" key="7">
    <source>
        <dbReference type="ARBA" id="ARBA00023125"/>
    </source>
</evidence>
<keyword evidence="3" id="KW-0808">Transferase</keyword>
<evidence type="ECO:0000256" key="4">
    <source>
        <dbReference type="ARBA" id="ARBA00022695"/>
    </source>
</evidence>
<dbReference type="InterPro" id="IPR036397">
    <property type="entry name" value="RNaseH_sf"/>
</dbReference>
<gene>
    <name evidence="10" type="ORF">M9Y10_045787</name>
</gene>
<dbReference type="SUPFAM" id="SSF56672">
    <property type="entry name" value="DNA/RNA polymerases"/>
    <property type="match status" value="1"/>
</dbReference>
<accession>A0ABR2JW93</accession>
<dbReference type="Pfam" id="PF03175">
    <property type="entry name" value="DNA_pol_B_2"/>
    <property type="match status" value="1"/>
</dbReference>
<dbReference type="PANTHER" id="PTHR48144">
    <property type="entry name" value="DNA-DIRECTED DNA POLYMERASE"/>
    <property type="match status" value="1"/>
</dbReference>
<keyword evidence="11" id="KW-1185">Reference proteome</keyword>
<comment type="catalytic activity">
    <reaction evidence="8">
        <text>DNA(n) + a 2'-deoxyribonucleoside 5'-triphosphate = DNA(n+1) + diphosphate</text>
        <dbReference type="Rhea" id="RHEA:22508"/>
        <dbReference type="Rhea" id="RHEA-COMP:17339"/>
        <dbReference type="Rhea" id="RHEA-COMP:17340"/>
        <dbReference type="ChEBI" id="CHEBI:33019"/>
        <dbReference type="ChEBI" id="CHEBI:61560"/>
        <dbReference type="ChEBI" id="CHEBI:173112"/>
        <dbReference type="EC" id="2.7.7.7"/>
    </reaction>
</comment>
<dbReference type="PANTHER" id="PTHR48144:SF2">
    <property type="entry name" value="DNA-DIRECTED DNA POLYMERASE"/>
    <property type="match status" value="1"/>
</dbReference>
<name>A0ABR2JW93_9EUKA</name>
<dbReference type="Proteomes" id="UP001470230">
    <property type="component" value="Unassembled WGS sequence"/>
</dbReference>
<feature type="domain" description="DNA-directed DNA polymerase family B mitochondria/virus" evidence="9">
    <location>
        <begin position="181"/>
        <end position="313"/>
    </location>
</feature>
<dbReference type="InterPro" id="IPR004868">
    <property type="entry name" value="DNA-dir_DNA_pol_B_mt/vir"/>
</dbReference>
<evidence type="ECO:0000259" key="9">
    <source>
        <dbReference type="Pfam" id="PF03175"/>
    </source>
</evidence>
<dbReference type="Gene3D" id="3.30.420.10">
    <property type="entry name" value="Ribonuclease H-like superfamily/Ribonuclease H"/>
    <property type="match status" value="1"/>
</dbReference>
<evidence type="ECO:0000256" key="5">
    <source>
        <dbReference type="ARBA" id="ARBA00022705"/>
    </source>
</evidence>
<proteinExistence type="inferred from homology"/>
<evidence type="ECO:0000256" key="2">
    <source>
        <dbReference type="ARBA" id="ARBA00012417"/>
    </source>
</evidence>
<dbReference type="EMBL" id="JAPFFF010000009">
    <property type="protein sequence ID" value="KAK8883139.1"/>
    <property type="molecule type" value="Genomic_DNA"/>
</dbReference>
<dbReference type="EC" id="2.7.7.7" evidence="2"/>
<keyword evidence="5" id="KW-0235">DNA replication</keyword>
<dbReference type="InterPro" id="IPR043502">
    <property type="entry name" value="DNA/RNA_pol_sf"/>
</dbReference>
<dbReference type="InterPro" id="IPR012337">
    <property type="entry name" value="RNaseH-like_sf"/>
</dbReference>
<evidence type="ECO:0000256" key="1">
    <source>
        <dbReference type="ARBA" id="ARBA00005755"/>
    </source>
</evidence>
<evidence type="ECO:0000256" key="8">
    <source>
        <dbReference type="ARBA" id="ARBA00049244"/>
    </source>
</evidence>
<evidence type="ECO:0000256" key="3">
    <source>
        <dbReference type="ARBA" id="ARBA00022679"/>
    </source>
</evidence>